<keyword evidence="9" id="KW-1185">Reference proteome</keyword>
<dbReference type="InterPro" id="IPR001647">
    <property type="entry name" value="HTH_TetR"/>
</dbReference>
<name>A0ABT9R3M7_9ACTN</name>
<evidence type="ECO:0000259" key="7">
    <source>
        <dbReference type="PROSITE" id="PS50977"/>
    </source>
</evidence>
<evidence type="ECO:0000256" key="5">
    <source>
        <dbReference type="PROSITE-ProRule" id="PRU00335"/>
    </source>
</evidence>
<keyword evidence="3 5" id="KW-0238">DNA-binding</keyword>
<dbReference type="InterPro" id="IPR036271">
    <property type="entry name" value="Tet_transcr_reg_TetR-rel_C_sf"/>
</dbReference>
<reference evidence="8 9" key="1">
    <citation type="submission" date="2023-07" db="EMBL/GenBank/DDBJ databases">
        <title>Sequencing the genomes of 1000 actinobacteria strains.</title>
        <authorList>
            <person name="Klenk H.-P."/>
        </authorList>
    </citation>
    <scope>NUCLEOTIDE SEQUENCE [LARGE SCALE GENOMIC DNA]</scope>
    <source>
        <strain evidence="8 9">DSM 44109</strain>
    </source>
</reference>
<dbReference type="RefSeq" id="WP_306861055.1">
    <property type="nucleotide sequence ID" value="NZ_JAUSRB010000002.1"/>
</dbReference>
<dbReference type="Gene3D" id="1.10.10.60">
    <property type="entry name" value="Homeodomain-like"/>
    <property type="match status" value="1"/>
</dbReference>
<dbReference type="PANTHER" id="PTHR30055">
    <property type="entry name" value="HTH-TYPE TRANSCRIPTIONAL REGULATOR RUTR"/>
    <property type="match status" value="1"/>
</dbReference>
<organism evidence="8 9">
    <name type="scientific">Streptosporangium brasiliense</name>
    <dbReference type="NCBI Taxonomy" id="47480"/>
    <lineage>
        <taxon>Bacteria</taxon>
        <taxon>Bacillati</taxon>
        <taxon>Actinomycetota</taxon>
        <taxon>Actinomycetes</taxon>
        <taxon>Streptosporangiales</taxon>
        <taxon>Streptosporangiaceae</taxon>
        <taxon>Streptosporangium</taxon>
    </lineage>
</organism>
<dbReference type="InterPro" id="IPR009057">
    <property type="entry name" value="Homeodomain-like_sf"/>
</dbReference>
<evidence type="ECO:0000256" key="4">
    <source>
        <dbReference type="ARBA" id="ARBA00023163"/>
    </source>
</evidence>
<protein>
    <submittedName>
        <fullName evidence="8">AcrR family transcriptional regulator</fullName>
    </submittedName>
</protein>
<dbReference type="SUPFAM" id="SSF48498">
    <property type="entry name" value="Tetracyclin repressor-like, C-terminal domain"/>
    <property type="match status" value="1"/>
</dbReference>
<dbReference type="PANTHER" id="PTHR30055:SF151">
    <property type="entry name" value="TRANSCRIPTIONAL REGULATORY PROTEIN"/>
    <property type="match status" value="1"/>
</dbReference>
<proteinExistence type="predicted"/>
<dbReference type="PRINTS" id="PR00400">
    <property type="entry name" value="TETREPRESSOR"/>
</dbReference>
<evidence type="ECO:0000313" key="9">
    <source>
        <dbReference type="Proteomes" id="UP001230426"/>
    </source>
</evidence>
<feature type="DNA-binding region" description="H-T-H motif" evidence="5">
    <location>
        <begin position="96"/>
        <end position="115"/>
    </location>
</feature>
<dbReference type="EMBL" id="JAUSRB010000002">
    <property type="protein sequence ID" value="MDP9863821.1"/>
    <property type="molecule type" value="Genomic_DNA"/>
</dbReference>
<evidence type="ECO:0000256" key="1">
    <source>
        <dbReference type="ARBA" id="ARBA00022491"/>
    </source>
</evidence>
<dbReference type="Pfam" id="PF02909">
    <property type="entry name" value="TetR_C_1"/>
    <property type="match status" value="1"/>
</dbReference>
<dbReference type="PROSITE" id="PS50977">
    <property type="entry name" value="HTH_TETR_2"/>
    <property type="match status" value="1"/>
</dbReference>
<comment type="caution">
    <text evidence="8">The sequence shown here is derived from an EMBL/GenBank/DDBJ whole genome shotgun (WGS) entry which is preliminary data.</text>
</comment>
<accession>A0ABT9R3M7</accession>
<sequence length="285" mass="30246">MVVEGGSGTAGDARCAYCGTPFEHAERGRPRQYCSRACQARAYRARRAGHDELDGRSGLPGPDAGPPSHTESPLSVDRIVSAGIGIVDVEGLDALSMRRVAEALGAATMSLYRHVPSKDELLALMVEAAQNEVPPPQTPADGWREGLRRAARRDWELYLRHPWILPQVMISTRGRLGRGVAADSESALASFDGLGLEPAEAFRHMFTFASYVQGVALTLVAGKASTGPATSLGPPDDFSDFPRLARAMAAGTQPWDLEAQFTAGLETVLDGIAAALARRGGHGDS</sequence>
<dbReference type="Pfam" id="PF00440">
    <property type="entry name" value="TetR_N"/>
    <property type="match status" value="1"/>
</dbReference>
<gene>
    <name evidence="8" type="ORF">J2S55_003087</name>
</gene>
<feature type="domain" description="HTH tetR-type" evidence="7">
    <location>
        <begin position="73"/>
        <end position="133"/>
    </location>
</feature>
<dbReference type="SUPFAM" id="SSF46689">
    <property type="entry name" value="Homeodomain-like"/>
    <property type="match status" value="1"/>
</dbReference>
<dbReference type="InterPro" id="IPR003012">
    <property type="entry name" value="Tet_transcr_reg_TetR"/>
</dbReference>
<feature type="region of interest" description="Disordered" evidence="6">
    <location>
        <begin position="49"/>
        <end position="74"/>
    </location>
</feature>
<evidence type="ECO:0000313" key="8">
    <source>
        <dbReference type="EMBL" id="MDP9863821.1"/>
    </source>
</evidence>
<evidence type="ECO:0000256" key="3">
    <source>
        <dbReference type="ARBA" id="ARBA00023125"/>
    </source>
</evidence>
<evidence type="ECO:0000256" key="6">
    <source>
        <dbReference type="SAM" id="MobiDB-lite"/>
    </source>
</evidence>
<keyword evidence="2" id="KW-0805">Transcription regulation</keyword>
<evidence type="ECO:0000256" key="2">
    <source>
        <dbReference type="ARBA" id="ARBA00023015"/>
    </source>
</evidence>
<dbReference type="InterPro" id="IPR004111">
    <property type="entry name" value="Repressor_TetR_C"/>
</dbReference>
<dbReference type="Gene3D" id="1.10.357.10">
    <property type="entry name" value="Tetracycline Repressor, domain 2"/>
    <property type="match status" value="1"/>
</dbReference>
<keyword evidence="1" id="KW-0678">Repressor</keyword>
<dbReference type="Proteomes" id="UP001230426">
    <property type="component" value="Unassembled WGS sequence"/>
</dbReference>
<dbReference type="InterPro" id="IPR050109">
    <property type="entry name" value="HTH-type_TetR-like_transc_reg"/>
</dbReference>
<keyword evidence="4" id="KW-0804">Transcription</keyword>